<keyword evidence="11" id="KW-0407">Ion channel</keyword>
<sequence>MATGITTPGMSIREQTPLQLRFYRVIFGTETPAGKWFDICLILVILASVLVVMLDSIPRYHTSYARLFLQIEWGFTLLFTVEYLVRLWCAPNRKGYATSIYGVVDLLALMPTYISLLVPQAAPLLIIRLLRILRIFRVLRLLTLLDEANGLARALHNSARKIFVFFSLMIILATIFGCLIYVIEGPEHGFSSIPHSIYWAIVTITTVGYGDVTPMTPLGQALASAGMLIGYAVIAVPTGIVTAELTLSQQLNKERLIRSSRNCTTCAQVETDAAAHYCRHCGSHLPLPGHQPETNNKEHTT</sequence>
<dbReference type="AlphaFoldDB" id="A0A4R5LT42"/>
<dbReference type="PANTHER" id="PTHR11537">
    <property type="entry name" value="VOLTAGE-GATED POTASSIUM CHANNEL"/>
    <property type="match status" value="1"/>
</dbReference>
<keyword evidence="5" id="KW-0631">Potassium channel</keyword>
<evidence type="ECO:0000256" key="3">
    <source>
        <dbReference type="ARBA" id="ARBA00022538"/>
    </source>
</evidence>
<evidence type="ECO:0000259" key="13">
    <source>
        <dbReference type="Pfam" id="PF00520"/>
    </source>
</evidence>
<dbReference type="Pfam" id="PF00520">
    <property type="entry name" value="Ion_trans"/>
    <property type="match status" value="1"/>
</dbReference>
<keyword evidence="7" id="KW-0630">Potassium</keyword>
<dbReference type="PRINTS" id="PR00169">
    <property type="entry name" value="KCHANNEL"/>
</dbReference>
<evidence type="ECO:0000256" key="8">
    <source>
        <dbReference type="ARBA" id="ARBA00022989"/>
    </source>
</evidence>
<keyword evidence="9" id="KW-0406">Ion transport</keyword>
<keyword evidence="15" id="KW-1185">Reference proteome</keyword>
<keyword evidence="10 12" id="KW-0472">Membrane</keyword>
<evidence type="ECO:0000313" key="14">
    <source>
        <dbReference type="EMBL" id="TDG13917.1"/>
    </source>
</evidence>
<dbReference type="SUPFAM" id="SSF81324">
    <property type="entry name" value="Voltage-gated potassium channels"/>
    <property type="match status" value="1"/>
</dbReference>
<evidence type="ECO:0000256" key="10">
    <source>
        <dbReference type="ARBA" id="ARBA00023136"/>
    </source>
</evidence>
<dbReference type="OrthoDB" id="9799090at2"/>
<keyword evidence="4 12" id="KW-0812">Transmembrane</keyword>
<keyword evidence="3" id="KW-0633">Potassium transport</keyword>
<dbReference type="GO" id="GO:0008076">
    <property type="term" value="C:voltage-gated potassium channel complex"/>
    <property type="evidence" value="ECO:0007669"/>
    <property type="project" value="InterPro"/>
</dbReference>
<feature type="transmembrane region" description="Helical" evidence="12">
    <location>
        <begin position="36"/>
        <end position="55"/>
    </location>
</feature>
<feature type="transmembrane region" description="Helical" evidence="12">
    <location>
        <begin position="221"/>
        <end position="247"/>
    </location>
</feature>
<dbReference type="InterPro" id="IPR028325">
    <property type="entry name" value="VG_K_chnl"/>
</dbReference>
<dbReference type="GO" id="GO:0001508">
    <property type="term" value="P:action potential"/>
    <property type="evidence" value="ECO:0007669"/>
    <property type="project" value="TreeGrafter"/>
</dbReference>
<accession>A0A4R5LT42</accession>
<reference evidence="14 15" key="1">
    <citation type="submission" date="2019-03" db="EMBL/GenBank/DDBJ databases">
        <title>Seongchinamella monodicae gen. nov., sp. nov., a novel member of the Gammaproteobacteria isolated from a tidal mudflat of beach.</title>
        <authorList>
            <person name="Yang H.G."/>
            <person name="Kang J.W."/>
            <person name="Lee S.D."/>
        </authorList>
    </citation>
    <scope>NUCLEOTIDE SEQUENCE [LARGE SCALE GENOMIC DNA]</scope>
    <source>
        <strain evidence="14 15">GH4-78</strain>
    </source>
</reference>
<feature type="domain" description="Ion transport" evidence="13">
    <location>
        <begin position="35"/>
        <end position="245"/>
    </location>
</feature>
<evidence type="ECO:0000256" key="7">
    <source>
        <dbReference type="ARBA" id="ARBA00022958"/>
    </source>
</evidence>
<feature type="transmembrane region" description="Helical" evidence="12">
    <location>
        <begin position="67"/>
        <end position="88"/>
    </location>
</feature>
<evidence type="ECO:0000256" key="6">
    <source>
        <dbReference type="ARBA" id="ARBA00022882"/>
    </source>
</evidence>
<dbReference type="PANTHER" id="PTHR11537:SF254">
    <property type="entry name" value="POTASSIUM VOLTAGE-GATED CHANNEL PROTEIN SHAB"/>
    <property type="match status" value="1"/>
</dbReference>
<dbReference type="Gene3D" id="1.20.120.350">
    <property type="entry name" value="Voltage-gated potassium channels. Chain C"/>
    <property type="match status" value="1"/>
</dbReference>
<feature type="transmembrane region" description="Helical" evidence="12">
    <location>
        <begin position="108"/>
        <end position="130"/>
    </location>
</feature>
<evidence type="ECO:0000313" key="15">
    <source>
        <dbReference type="Proteomes" id="UP000295554"/>
    </source>
</evidence>
<evidence type="ECO:0000256" key="11">
    <source>
        <dbReference type="ARBA" id="ARBA00023303"/>
    </source>
</evidence>
<keyword evidence="8 12" id="KW-1133">Transmembrane helix</keyword>
<evidence type="ECO:0000256" key="9">
    <source>
        <dbReference type="ARBA" id="ARBA00023065"/>
    </source>
</evidence>
<keyword evidence="6" id="KW-0851">Voltage-gated channel</keyword>
<comment type="caution">
    <text evidence="14">The sequence shown here is derived from an EMBL/GenBank/DDBJ whole genome shotgun (WGS) entry which is preliminary data.</text>
</comment>
<comment type="subcellular location">
    <subcellularLocation>
        <location evidence="1">Membrane</location>
        <topology evidence="1">Multi-pass membrane protein</topology>
    </subcellularLocation>
</comment>
<evidence type="ECO:0000256" key="2">
    <source>
        <dbReference type="ARBA" id="ARBA00022448"/>
    </source>
</evidence>
<feature type="transmembrane region" description="Helical" evidence="12">
    <location>
        <begin position="162"/>
        <end position="183"/>
    </location>
</feature>
<protein>
    <submittedName>
        <fullName evidence="14">Ion transporter</fullName>
    </submittedName>
</protein>
<evidence type="ECO:0000256" key="12">
    <source>
        <dbReference type="SAM" id="Phobius"/>
    </source>
</evidence>
<dbReference type="Proteomes" id="UP000295554">
    <property type="component" value="Unassembled WGS sequence"/>
</dbReference>
<dbReference type="InterPro" id="IPR027359">
    <property type="entry name" value="Volt_channel_dom_sf"/>
</dbReference>
<dbReference type="EMBL" id="SMSE01000002">
    <property type="protein sequence ID" value="TDG13917.1"/>
    <property type="molecule type" value="Genomic_DNA"/>
</dbReference>
<proteinExistence type="predicted"/>
<gene>
    <name evidence="14" type="ORF">E2F43_10490</name>
</gene>
<evidence type="ECO:0000256" key="1">
    <source>
        <dbReference type="ARBA" id="ARBA00004141"/>
    </source>
</evidence>
<dbReference type="Gene3D" id="1.10.287.70">
    <property type="match status" value="1"/>
</dbReference>
<evidence type="ECO:0000256" key="5">
    <source>
        <dbReference type="ARBA" id="ARBA00022826"/>
    </source>
</evidence>
<keyword evidence="2" id="KW-0813">Transport</keyword>
<name>A0A4R5LT42_9GAMM</name>
<organism evidence="14 15">
    <name type="scientific">Seongchinamella unica</name>
    <dbReference type="NCBI Taxonomy" id="2547392"/>
    <lineage>
        <taxon>Bacteria</taxon>
        <taxon>Pseudomonadati</taxon>
        <taxon>Pseudomonadota</taxon>
        <taxon>Gammaproteobacteria</taxon>
        <taxon>Cellvibrionales</taxon>
        <taxon>Halieaceae</taxon>
        <taxon>Seongchinamella</taxon>
    </lineage>
</organism>
<dbReference type="GO" id="GO:0005249">
    <property type="term" value="F:voltage-gated potassium channel activity"/>
    <property type="evidence" value="ECO:0007669"/>
    <property type="project" value="InterPro"/>
</dbReference>
<dbReference type="InterPro" id="IPR005821">
    <property type="entry name" value="Ion_trans_dom"/>
</dbReference>
<evidence type="ECO:0000256" key="4">
    <source>
        <dbReference type="ARBA" id="ARBA00022692"/>
    </source>
</evidence>